<gene>
    <name evidence="1" type="ORF">CINCED_3A001055</name>
</gene>
<reference evidence="1 2" key="1">
    <citation type="submission" date="2019-08" db="EMBL/GenBank/DDBJ databases">
        <authorList>
            <person name="Alioto T."/>
            <person name="Alioto T."/>
            <person name="Gomez Garrido J."/>
        </authorList>
    </citation>
    <scope>NUCLEOTIDE SEQUENCE [LARGE SCALE GENOMIC DNA]</scope>
</reference>
<accession>A0A5E4MZ02</accession>
<dbReference type="EMBL" id="CABPRJ010001450">
    <property type="protein sequence ID" value="VVC37589.1"/>
    <property type="molecule type" value="Genomic_DNA"/>
</dbReference>
<sequence>NRERGSEKNVKLIQLYQTPDILEEIGKRRLRGAGHVWRKKGALIRTIQSSVQERNGPLKASMEIMGSLAKDQR</sequence>
<protein>
    <submittedName>
        <fullName evidence="1">Uncharacterized protein</fullName>
    </submittedName>
</protein>
<keyword evidence="2" id="KW-1185">Reference proteome</keyword>
<organism evidence="1 2">
    <name type="scientific">Cinara cedri</name>
    <dbReference type="NCBI Taxonomy" id="506608"/>
    <lineage>
        <taxon>Eukaryota</taxon>
        <taxon>Metazoa</taxon>
        <taxon>Ecdysozoa</taxon>
        <taxon>Arthropoda</taxon>
        <taxon>Hexapoda</taxon>
        <taxon>Insecta</taxon>
        <taxon>Pterygota</taxon>
        <taxon>Neoptera</taxon>
        <taxon>Paraneoptera</taxon>
        <taxon>Hemiptera</taxon>
        <taxon>Sternorrhyncha</taxon>
        <taxon>Aphidomorpha</taxon>
        <taxon>Aphidoidea</taxon>
        <taxon>Aphididae</taxon>
        <taxon>Lachninae</taxon>
        <taxon>Cinara</taxon>
    </lineage>
</organism>
<evidence type="ECO:0000313" key="1">
    <source>
        <dbReference type="EMBL" id="VVC37589.1"/>
    </source>
</evidence>
<name>A0A5E4MZ02_9HEMI</name>
<feature type="non-terminal residue" evidence="1">
    <location>
        <position position="1"/>
    </location>
</feature>
<dbReference type="Proteomes" id="UP000325440">
    <property type="component" value="Unassembled WGS sequence"/>
</dbReference>
<dbReference type="OrthoDB" id="424543at2759"/>
<proteinExistence type="predicted"/>
<dbReference type="AlphaFoldDB" id="A0A5E4MZ02"/>
<evidence type="ECO:0000313" key="2">
    <source>
        <dbReference type="Proteomes" id="UP000325440"/>
    </source>
</evidence>